<dbReference type="Proteomes" id="UP000887575">
    <property type="component" value="Unassembled WGS sequence"/>
</dbReference>
<evidence type="ECO:0000256" key="1">
    <source>
        <dbReference type="SAM" id="MobiDB-lite"/>
    </source>
</evidence>
<name>A0AAF3F2C5_9BILA</name>
<feature type="compositionally biased region" description="Polar residues" evidence="1">
    <location>
        <begin position="82"/>
        <end position="105"/>
    </location>
</feature>
<protein>
    <submittedName>
        <fullName evidence="3">Uncharacterized protein</fullName>
    </submittedName>
</protein>
<evidence type="ECO:0000313" key="2">
    <source>
        <dbReference type="Proteomes" id="UP000887575"/>
    </source>
</evidence>
<accession>A0AAF3F2C5</accession>
<dbReference type="AlphaFoldDB" id="A0AAF3F2C5"/>
<proteinExistence type="predicted"/>
<evidence type="ECO:0000313" key="3">
    <source>
        <dbReference type="WBParaSite" id="MBELARI_LOCUS19855"/>
    </source>
</evidence>
<dbReference type="WBParaSite" id="MBELARI_LOCUS19855">
    <property type="protein sequence ID" value="MBELARI_LOCUS19855"/>
    <property type="gene ID" value="MBELARI_LOCUS19855"/>
</dbReference>
<feature type="region of interest" description="Disordered" evidence="1">
    <location>
        <begin position="1"/>
        <end position="148"/>
    </location>
</feature>
<keyword evidence="2" id="KW-1185">Reference proteome</keyword>
<organism evidence="2 3">
    <name type="scientific">Mesorhabditis belari</name>
    <dbReference type="NCBI Taxonomy" id="2138241"/>
    <lineage>
        <taxon>Eukaryota</taxon>
        <taxon>Metazoa</taxon>
        <taxon>Ecdysozoa</taxon>
        <taxon>Nematoda</taxon>
        <taxon>Chromadorea</taxon>
        <taxon>Rhabditida</taxon>
        <taxon>Rhabditina</taxon>
        <taxon>Rhabditomorpha</taxon>
        <taxon>Rhabditoidea</taxon>
        <taxon>Rhabditidae</taxon>
        <taxon>Mesorhabditinae</taxon>
        <taxon>Mesorhabditis</taxon>
    </lineage>
</organism>
<feature type="compositionally biased region" description="Basic and acidic residues" evidence="1">
    <location>
        <begin position="133"/>
        <end position="148"/>
    </location>
</feature>
<reference evidence="3" key="1">
    <citation type="submission" date="2024-02" db="UniProtKB">
        <authorList>
            <consortium name="WormBaseParasite"/>
        </authorList>
    </citation>
    <scope>IDENTIFICATION</scope>
</reference>
<sequence length="148" mass="16375">MRTKSAMEKIGGYSLRRKRSESAAQKTITEVSRTNKKPRKAKSGTSVHDDQKSLAVDRTFEEDTEPTQGNDPKESRAPSRISALSKTQSSEPMLNRGRSTTNVGAKNTKEFVDSLSVMKRNVPQPAPSQNPDARFRSKPPKEEKTQGG</sequence>
<feature type="compositionally biased region" description="Polar residues" evidence="1">
    <location>
        <begin position="22"/>
        <end position="32"/>
    </location>
</feature>